<keyword evidence="1" id="KW-0472">Membrane</keyword>
<dbReference type="InterPro" id="IPR008523">
    <property type="entry name" value="DUF805"/>
</dbReference>
<gene>
    <name evidence="2" type="ORF">YH65_03055</name>
</gene>
<evidence type="ECO:0000256" key="1">
    <source>
        <dbReference type="SAM" id="Phobius"/>
    </source>
</evidence>
<keyword evidence="3" id="KW-1185">Reference proteome</keyword>
<evidence type="ECO:0008006" key="4">
    <source>
        <dbReference type="Google" id="ProtNLM"/>
    </source>
</evidence>
<organism evidence="2 3">
    <name type="scientific">Sulfurovum lithotrophicum</name>
    <dbReference type="NCBI Taxonomy" id="206403"/>
    <lineage>
        <taxon>Bacteria</taxon>
        <taxon>Pseudomonadati</taxon>
        <taxon>Campylobacterota</taxon>
        <taxon>Epsilonproteobacteria</taxon>
        <taxon>Campylobacterales</taxon>
        <taxon>Sulfurovaceae</taxon>
        <taxon>Sulfurovum</taxon>
    </lineage>
</organism>
<dbReference type="RefSeq" id="WP_046550578.1">
    <property type="nucleotide sequence ID" value="NZ_CP011308.1"/>
</dbReference>
<proteinExistence type="predicted"/>
<dbReference type="Pfam" id="PF05656">
    <property type="entry name" value="DUF805"/>
    <property type="match status" value="1"/>
</dbReference>
<dbReference type="GO" id="GO:0016020">
    <property type="term" value="C:membrane"/>
    <property type="evidence" value="ECO:0007669"/>
    <property type="project" value="InterPro"/>
</dbReference>
<dbReference type="AlphaFoldDB" id="A0A7U4M095"/>
<name>A0A7U4M095_9BACT</name>
<sequence length="172" mass="18770">MLKVYFGEWADGRLKRLAYLGYYFLLIVLSVAVILGAIIAVGATEKIMGGDVLAIQAMLMDHFGFAVMAGFMVFFIAMIVAQVNILAKRIRDMGLPAVWTILGLIAISITLNILFPVQSMEVNTAIVKTAESTVISTAGTHANTGSMVVQLFDMVVFLCLVFIPSDAFRKNR</sequence>
<protein>
    <recommendedName>
        <fullName evidence="4">DUF805 domain-containing protein</fullName>
    </recommendedName>
</protein>
<evidence type="ECO:0000313" key="2">
    <source>
        <dbReference type="EMBL" id="AKF24483.1"/>
    </source>
</evidence>
<keyword evidence="1" id="KW-1133">Transmembrane helix</keyword>
<evidence type="ECO:0000313" key="3">
    <source>
        <dbReference type="Proteomes" id="UP000034444"/>
    </source>
</evidence>
<accession>A0A7U4M095</accession>
<dbReference type="KEGG" id="slh:YH65_03055"/>
<dbReference type="OrthoDB" id="5372840at2"/>
<reference evidence="2 3" key="1">
    <citation type="submission" date="2015-04" db="EMBL/GenBank/DDBJ databases">
        <title>Complete genome sequence of Sulfurovum lithotrophicum ATCC BAA-797T.</title>
        <authorList>
            <person name="Ahn J."/>
            <person name="Park G."/>
            <person name="Jeon W."/>
            <person name="Jang Y."/>
            <person name="Jang M."/>
            <person name="Lee H."/>
            <person name="Lee H."/>
        </authorList>
    </citation>
    <scope>NUCLEOTIDE SEQUENCE [LARGE SCALE GENOMIC DNA]</scope>
    <source>
        <strain evidence="3">ATCC BAA-797 / 42BKT</strain>
    </source>
</reference>
<reference evidence="3" key="2">
    <citation type="journal article" date="2017" name="Stand. Genomic Sci.">
        <title>Complete genome sequence of the sulfur-oxidizing chemolithoautotrophic Sulfurovum lithotrophicum 42BKTT.</title>
        <authorList>
            <person name="Jeon W."/>
            <person name="Priscilla L."/>
            <person name="Park G."/>
            <person name="Lee H."/>
            <person name="Lee N."/>
            <person name="Lee D."/>
            <person name="Kwon H."/>
            <person name="Ahn I."/>
            <person name="Lee C."/>
            <person name="Lee H."/>
            <person name="Ahn J."/>
        </authorList>
    </citation>
    <scope>NUCLEOTIDE SEQUENCE [LARGE SCALE GENOMIC DNA]</scope>
    <source>
        <strain evidence="3">ATCC BAA-797 / 42BKT</strain>
    </source>
</reference>
<feature type="transmembrane region" description="Helical" evidence="1">
    <location>
        <begin position="20"/>
        <end position="43"/>
    </location>
</feature>
<keyword evidence="1" id="KW-0812">Transmembrane</keyword>
<dbReference type="EMBL" id="CP011308">
    <property type="protein sequence ID" value="AKF24483.1"/>
    <property type="molecule type" value="Genomic_DNA"/>
</dbReference>
<feature type="transmembrane region" description="Helical" evidence="1">
    <location>
        <begin position="63"/>
        <end position="85"/>
    </location>
</feature>
<feature type="transmembrane region" description="Helical" evidence="1">
    <location>
        <begin position="147"/>
        <end position="168"/>
    </location>
</feature>
<dbReference type="Proteomes" id="UP000034444">
    <property type="component" value="Chromosome"/>
</dbReference>
<feature type="transmembrane region" description="Helical" evidence="1">
    <location>
        <begin position="97"/>
        <end position="115"/>
    </location>
</feature>